<keyword evidence="9" id="KW-1185">Reference proteome</keyword>
<feature type="transmembrane region" description="Helical" evidence="7">
    <location>
        <begin position="265"/>
        <end position="281"/>
    </location>
</feature>
<comment type="caution">
    <text evidence="8">The sequence shown here is derived from an EMBL/GenBank/DDBJ whole genome shotgun (WGS) entry which is preliminary data.</text>
</comment>
<keyword evidence="6 7" id="KW-0472">Membrane</keyword>
<keyword evidence="5 7" id="KW-1133">Transmembrane helix</keyword>
<sequence>MRILTVNFKKIAYSFFLFLFCTYLTWHLLNFFTKTIYFNSMMIIEKVNISWSNFLNFKTVFLSIIIEALPFILIGVLVSAFLQNFVSEEAISKFLPRNRILNILLACFIGVIFPVCECGIVPVARRLVSKGVPLYSAITFMLAAPIINPVVASSTAVAFSGNHQMVWSRLELAFFVSFIAGLLISCLYDQSALRAGMLQNHCDCGCSHNHHHSGAAFLNKLISAFPIACDEFFDMGKYLIMGAALAAIAQIFLSRDILLHIGQDSLSSIAAMMSFAFGVSVCSSADAFIAASFSANFTAGSLLAFMVFGPIIF</sequence>
<feature type="transmembrane region" description="Helical" evidence="7">
    <location>
        <begin position="135"/>
        <end position="160"/>
    </location>
</feature>
<evidence type="ECO:0000256" key="2">
    <source>
        <dbReference type="ARBA" id="ARBA00006386"/>
    </source>
</evidence>
<dbReference type="Pfam" id="PF03773">
    <property type="entry name" value="ArsP_1"/>
    <property type="match status" value="1"/>
</dbReference>
<dbReference type="Proteomes" id="UP000298324">
    <property type="component" value="Unassembled WGS sequence"/>
</dbReference>
<evidence type="ECO:0000256" key="7">
    <source>
        <dbReference type="SAM" id="Phobius"/>
    </source>
</evidence>
<proteinExistence type="inferred from homology"/>
<feature type="transmembrane region" description="Helical" evidence="7">
    <location>
        <begin position="235"/>
        <end position="253"/>
    </location>
</feature>
<evidence type="ECO:0000256" key="1">
    <source>
        <dbReference type="ARBA" id="ARBA00004651"/>
    </source>
</evidence>
<comment type="subcellular location">
    <subcellularLocation>
        <location evidence="1">Cell membrane</location>
        <topology evidence="1">Multi-pass membrane protein</topology>
    </subcellularLocation>
</comment>
<evidence type="ECO:0000256" key="5">
    <source>
        <dbReference type="ARBA" id="ARBA00022989"/>
    </source>
</evidence>
<feature type="transmembrane region" description="Helical" evidence="7">
    <location>
        <begin position="12"/>
        <end position="32"/>
    </location>
</feature>
<dbReference type="EMBL" id="QFGA01000001">
    <property type="protein sequence ID" value="TEB07747.1"/>
    <property type="molecule type" value="Genomic_DNA"/>
</dbReference>
<dbReference type="InterPro" id="IPR052923">
    <property type="entry name" value="UPF0718"/>
</dbReference>
<accession>A0A4Y7RHH1</accession>
<feature type="transmembrane region" description="Helical" evidence="7">
    <location>
        <begin position="172"/>
        <end position="190"/>
    </location>
</feature>
<comment type="similarity">
    <text evidence="2">Belongs to the UPF0718 family.</text>
</comment>
<dbReference type="GO" id="GO:0005886">
    <property type="term" value="C:plasma membrane"/>
    <property type="evidence" value="ECO:0007669"/>
    <property type="project" value="UniProtKB-SubCell"/>
</dbReference>
<keyword evidence="4 7" id="KW-0812">Transmembrane</keyword>
<gene>
    <name evidence="8" type="ORF">Psch_01302</name>
</gene>
<reference evidence="8 9" key="1">
    <citation type="journal article" date="2018" name="Environ. Microbiol.">
        <title>Novel energy conservation strategies and behaviour of Pelotomaculum schinkii driving syntrophic propionate catabolism.</title>
        <authorList>
            <person name="Hidalgo-Ahumada C.A.P."/>
            <person name="Nobu M.K."/>
            <person name="Narihiro T."/>
            <person name="Tamaki H."/>
            <person name="Liu W.T."/>
            <person name="Kamagata Y."/>
            <person name="Stams A.J.M."/>
            <person name="Imachi H."/>
            <person name="Sousa D.Z."/>
        </authorList>
    </citation>
    <scope>NUCLEOTIDE SEQUENCE [LARGE SCALE GENOMIC DNA]</scope>
    <source>
        <strain evidence="8 9">HH</strain>
    </source>
</reference>
<evidence type="ECO:0000256" key="3">
    <source>
        <dbReference type="ARBA" id="ARBA00022475"/>
    </source>
</evidence>
<evidence type="ECO:0000256" key="6">
    <source>
        <dbReference type="ARBA" id="ARBA00023136"/>
    </source>
</evidence>
<feature type="transmembrane region" description="Helical" evidence="7">
    <location>
        <begin position="103"/>
        <end position="123"/>
    </location>
</feature>
<name>A0A4Y7RHH1_9FIRM</name>
<evidence type="ECO:0000256" key="4">
    <source>
        <dbReference type="ARBA" id="ARBA00022692"/>
    </source>
</evidence>
<dbReference type="PANTHER" id="PTHR34184:SF4">
    <property type="entry name" value="UPF0718 PROTEIN YCGR"/>
    <property type="match status" value="1"/>
</dbReference>
<protein>
    <submittedName>
        <fullName evidence="8">Putative permease</fullName>
    </submittedName>
</protein>
<dbReference type="InterPro" id="IPR005524">
    <property type="entry name" value="DUF318"/>
</dbReference>
<evidence type="ECO:0000313" key="9">
    <source>
        <dbReference type="Proteomes" id="UP000298324"/>
    </source>
</evidence>
<feature type="transmembrane region" description="Helical" evidence="7">
    <location>
        <begin position="60"/>
        <end position="82"/>
    </location>
</feature>
<evidence type="ECO:0000313" key="8">
    <source>
        <dbReference type="EMBL" id="TEB07747.1"/>
    </source>
</evidence>
<dbReference type="AlphaFoldDB" id="A0A4Y7RHH1"/>
<organism evidence="8 9">
    <name type="scientific">Pelotomaculum schinkii</name>
    <dbReference type="NCBI Taxonomy" id="78350"/>
    <lineage>
        <taxon>Bacteria</taxon>
        <taxon>Bacillati</taxon>
        <taxon>Bacillota</taxon>
        <taxon>Clostridia</taxon>
        <taxon>Eubacteriales</taxon>
        <taxon>Desulfotomaculaceae</taxon>
        <taxon>Pelotomaculum</taxon>
    </lineage>
</organism>
<feature type="transmembrane region" description="Helical" evidence="7">
    <location>
        <begin position="287"/>
        <end position="312"/>
    </location>
</feature>
<dbReference type="PANTHER" id="PTHR34184">
    <property type="entry name" value="UPF0718 PROTEIN YCGR"/>
    <property type="match status" value="1"/>
</dbReference>
<keyword evidence="3" id="KW-1003">Cell membrane</keyword>